<dbReference type="InterPro" id="IPR036390">
    <property type="entry name" value="WH_DNA-bd_sf"/>
</dbReference>
<feature type="domain" description="HSF-type DNA-binding" evidence="9">
    <location>
        <begin position="93"/>
        <end position="211"/>
    </location>
</feature>
<dbReference type="Proteomes" id="UP001333110">
    <property type="component" value="Unassembled WGS sequence"/>
</dbReference>
<feature type="region of interest" description="Disordered" evidence="8">
    <location>
        <begin position="210"/>
        <end position="284"/>
    </location>
</feature>
<dbReference type="GO" id="GO:0003700">
    <property type="term" value="F:DNA-binding transcription factor activity"/>
    <property type="evidence" value="ECO:0007669"/>
    <property type="project" value="InterPro"/>
</dbReference>
<dbReference type="FunFam" id="1.10.10.10:FF:000349">
    <property type="entry name" value="Heat shock transcription factor, Y-linked"/>
    <property type="match status" value="1"/>
</dbReference>
<evidence type="ECO:0000256" key="7">
    <source>
        <dbReference type="RuleBase" id="RU004020"/>
    </source>
</evidence>
<dbReference type="PANTHER" id="PTHR10015">
    <property type="entry name" value="HEAT SHOCK TRANSCRIPTION FACTOR"/>
    <property type="match status" value="1"/>
</dbReference>
<evidence type="ECO:0000313" key="11">
    <source>
        <dbReference type="Proteomes" id="UP001333110"/>
    </source>
</evidence>
<evidence type="ECO:0000256" key="6">
    <source>
        <dbReference type="ARBA" id="ARBA00023242"/>
    </source>
</evidence>
<evidence type="ECO:0000256" key="2">
    <source>
        <dbReference type="ARBA" id="ARBA00006403"/>
    </source>
</evidence>
<feature type="region of interest" description="Disordered" evidence="8">
    <location>
        <begin position="1"/>
        <end position="86"/>
    </location>
</feature>
<dbReference type="InterPro" id="IPR036388">
    <property type="entry name" value="WH-like_DNA-bd_sf"/>
</dbReference>
<dbReference type="InterPro" id="IPR000232">
    <property type="entry name" value="HSF_DNA-bd"/>
</dbReference>
<comment type="subcellular location">
    <subcellularLocation>
        <location evidence="1">Nucleus</location>
    </subcellularLocation>
</comment>
<dbReference type="GO" id="GO:0043565">
    <property type="term" value="F:sequence-specific DNA binding"/>
    <property type="evidence" value="ECO:0007669"/>
    <property type="project" value="InterPro"/>
</dbReference>
<comment type="caution">
    <text evidence="10">The sequence shown here is derived from an EMBL/GenBank/DDBJ whole genome shotgun (WGS) entry which is preliminary data.</text>
</comment>
<dbReference type="AlphaFoldDB" id="A0AAN7MWP3"/>
<dbReference type="SUPFAM" id="SSF46785">
    <property type="entry name" value="Winged helix' DNA-binding domain"/>
    <property type="match status" value="1"/>
</dbReference>
<accession>A0AAN7MWP3</accession>
<keyword evidence="5" id="KW-0804">Transcription</keyword>
<organism evidence="10 11">
    <name type="scientific">Mycteria americana</name>
    <name type="common">Wood stork</name>
    <dbReference type="NCBI Taxonomy" id="33587"/>
    <lineage>
        <taxon>Eukaryota</taxon>
        <taxon>Metazoa</taxon>
        <taxon>Chordata</taxon>
        <taxon>Craniata</taxon>
        <taxon>Vertebrata</taxon>
        <taxon>Euteleostomi</taxon>
        <taxon>Archelosauria</taxon>
        <taxon>Archosauria</taxon>
        <taxon>Dinosauria</taxon>
        <taxon>Saurischia</taxon>
        <taxon>Theropoda</taxon>
        <taxon>Coelurosauria</taxon>
        <taxon>Aves</taxon>
        <taxon>Neognathae</taxon>
        <taxon>Neoaves</taxon>
        <taxon>Aequornithes</taxon>
        <taxon>Ciconiiformes</taxon>
        <taxon>Ciconiidae</taxon>
        <taxon>Mycteria</taxon>
    </lineage>
</organism>
<keyword evidence="3" id="KW-0805">Transcription regulation</keyword>
<evidence type="ECO:0000256" key="5">
    <source>
        <dbReference type="ARBA" id="ARBA00023163"/>
    </source>
</evidence>
<evidence type="ECO:0000256" key="8">
    <source>
        <dbReference type="SAM" id="MobiDB-lite"/>
    </source>
</evidence>
<feature type="compositionally biased region" description="Basic and acidic residues" evidence="8">
    <location>
        <begin position="59"/>
        <end position="72"/>
    </location>
</feature>
<name>A0AAN7MWP3_MYCAM</name>
<dbReference type="SMART" id="SM00415">
    <property type="entry name" value="HSF"/>
    <property type="match status" value="1"/>
</dbReference>
<keyword evidence="6" id="KW-0539">Nucleus</keyword>
<evidence type="ECO:0000256" key="1">
    <source>
        <dbReference type="ARBA" id="ARBA00004123"/>
    </source>
</evidence>
<keyword evidence="11" id="KW-1185">Reference proteome</keyword>
<feature type="compositionally biased region" description="Low complexity" evidence="8">
    <location>
        <begin position="273"/>
        <end position="284"/>
    </location>
</feature>
<gene>
    <name evidence="10" type="ORF">QYF61_001267</name>
</gene>
<sequence length="362" mass="38779">MASEGNFGPAGTKEMKREPSPTETPPLSAPHALAQSAGTTSPGPAGQGARAPGDAAVQARKEERDVQPSRDRHGAKRVPPVSSESVGEANGFSALCFPQKLWKMVESDRFRSIWWSEGGKCVAINEELFKEEVLGRGGPLRVFATQSMKSFLRQLNLYGFTKMQRDFQRSASLPEFLAEEAAASAHSQILYYYNPSFNREHPHLLEKCKRRVGVKRRAPDAPQVDGRHPSRSPEGQPAGDTQASPPEMTAPAKRRAEAPPGLSSAHPSPPAAAPTLPEPAGAAGSERFIPLGLFFLPPPSSQSPDGLQRAAHAPPWFAMPVLAAASALLRPRPPHSQSPAVPHCPTCTCSPNRADGPQRGTP</sequence>
<protein>
    <recommendedName>
        <fullName evidence="9">HSF-type DNA-binding domain-containing protein</fullName>
    </recommendedName>
</protein>
<proteinExistence type="inferred from homology"/>
<feature type="compositionally biased region" description="Low complexity" evidence="8">
    <location>
        <begin position="42"/>
        <end position="56"/>
    </location>
</feature>
<reference evidence="10 11" key="1">
    <citation type="journal article" date="2023" name="J. Hered.">
        <title>Chromosome-level genome of the wood stork (Mycteria americana) provides insight into avian chromosome evolution.</title>
        <authorList>
            <person name="Flamio R. Jr."/>
            <person name="Ramstad K.M."/>
        </authorList>
    </citation>
    <scope>NUCLEOTIDE SEQUENCE [LARGE SCALE GENOMIC DNA]</scope>
    <source>
        <strain evidence="10">JAX WOST 10</strain>
    </source>
</reference>
<dbReference type="Gene3D" id="1.10.10.10">
    <property type="entry name" value="Winged helix-like DNA-binding domain superfamily/Winged helix DNA-binding domain"/>
    <property type="match status" value="1"/>
</dbReference>
<feature type="region of interest" description="Disordered" evidence="8">
    <location>
        <begin position="330"/>
        <end position="362"/>
    </location>
</feature>
<comment type="similarity">
    <text evidence="2 7">Belongs to the HSF family.</text>
</comment>
<dbReference type="EMBL" id="JAUNZN010000010">
    <property type="protein sequence ID" value="KAK4814889.1"/>
    <property type="molecule type" value="Genomic_DNA"/>
</dbReference>
<dbReference type="Pfam" id="PF00447">
    <property type="entry name" value="HSF_DNA-bind"/>
    <property type="match status" value="1"/>
</dbReference>
<evidence type="ECO:0000256" key="4">
    <source>
        <dbReference type="ARBA" id="ARBA00023125"/>
    </source>
</evidence>
<dbReference type="PANTHER" id="PTHR10015:SF336">
    <property type="entry name" value="HEAT SHOCK TRANSCRIPTION FACTOR, Y-LINKED"/>
    <property type="match status" value="1"/>
</dbReference>
<keyword evidence="4" id="KW-0238">DNA-binding</keyword>
<evidence type="ECO:0000256" key="3">
    <source>
        <dbReference type="ARBA" id="ARBA00023015"/>
    </source>
</evidence>
<evidence type="ECO:0000313" key="10">
    <source>
        <dbReference type="EMBL" id="KAK4814889.1"/>
    </source>
</evidence>
<dbReference type="GO" id="GO:0005634">
    <property type="term" value="C:nucleus"/>
    <property type="evidence" value="ECO:0007669"/>
    <property type="project" value="UniProtKB-SubCell"/>
</dbReference>
<evidence type="ECO:0000259" key="9">
    <source>
        <dbReference type="SMART" id="SM00415"/>
    </source>
</evidence>